<comment type="caution">
    <text evidence="2">The sequence shown here is derived from an EMBL/GenBank/DDBJ whole genome shotgun (WGS) entry which is preliminary data.</text>
</comment>
<keyword evidence="1" id="KW-1133">Transmembrane helix</keyword>
<evidence type="ECO:0000256" key="1">
    <source>
        <dbReference type="SAM" id="Phobius"/>
    </source>
</evidence>
<dbReference type="RefSeq" id="WP_107665566.1">
    <property type="nucleotide sequence ID" value="NZ_PZKG01000154.1"/>
</dbReference>
<evidence type="ECO:0000313" key="3">
    <source>
        <dbReference type="Proteomes" id="UP000241010"/>
    </source>
</evidence>
<dbReference type="AlphaFoldDB" id="A0A2T4JQ25"/>
<keyword evidence="1" id="KW-0472">Membrane</keyword>
<sequence>MSLDPFRDLHPPRLPLDVAALGWLEVLAGFGLGLLLALGIFELLRPAFTRKARPDLEAELVRLKSLPAAERLLAEARLLDRLGAPLPDEARAQLYAPEAAAPDLEPLIRRAWRAKGGAHV</sequence>
<organism evidence="2 3">
    <name type="scientific">Cereibacter changlensis JA139</name>
    <dbReference type="NCBI Taxonomy" id="1188249"/>
    <lineage>
        <taxon>Bacteria</taxon>
        <taxon>Pseudomonadati</taxon>
        <taxon>Pseudomonadota</taxon>
        <taxon>Alphaproteobacteria</taxon>
        <taxon>Rhodobacterales</taxon>
        <taxon>Paracoccaceae</taxon>
        <taxon>Cereibacter</taxon>
    </lineage>
</organism>
<keyword evidence="3" id="KW-1185">Reference proteome</keyword>
<evidence type="ECO:0000313" key="2">
    <source>
        <dbReference type="EMBL" id="PTE19976.1"/>
    </source>
</evidence>
<keyword evidence="1" id="KW-0812">Transmembrane</keyword>
<reference evidence="2 3" key="1">
    <citation type="submission" date="2018-03" db="EMBL/GenBank/DDBJ databases">
        <title>Cereibacter changlensis.</title>
        <authorList>
            <person name="Meyer T.E."/>
            <person name="Miller S."/>
            <person name="Lodha T."/>
            <person name="Gandham S."/>
            <person name="Chintalapati S."/>
            <person name="Chintalapati V.R."/>
        </authorList>
    </citation>
    <scope>NUCLEOTIDE SEQUENCE [LARGE SCALE GENOMIC DNA]</scope>
    <source>
        <strain evidence="2 3">JA139</strain>
    </source>
</reference>
<name>A0A2T4JQ25_9RHOB</name>
<feature type="transmembrane region" description="Helical" evidence="1">
    <location>
        <begin position="20"/>
        <end position="44"/>
    </location>
</feature>
<accession>A0A2T4JQ25</accession>
<proteinExistence type="predicted"/>
<protein>
    <submittedName>
        <fullName evidence="2">Uncharacterized protein</fullName>
    </submittedName>
</protein>
<gene>
    <name evidence="2" type="ORF">C5F48_20030</name>
</gene>
<dbReference type="EMBL" id="PZKG01000154">
    <property type="protein sequence ID" value="PTE19976.1"/>
    <property type="molecule type" value="Genomic_DNA"/>
</dbReference>
<dbReference type="Proteomes" id="UP000241010">
    <property type="component" value="Unassembled WGS sequence"/>
</dbReference>